<accession>A0A0C9VV74</accession>
<proteinExistence type="predicted"/>
<sequence length="186" mass="21093">MSTSSSEVEIKVRIFITVFFFTLLLLMCTTYLSQRLFPKNSKLPNGHSICFRTEDGDHCSVSKEQLADWAREIVNNRATYTSPPSTVVLQFADNLSKKRLVETQISDLKPDGIMSSVKVPVPQSIGATFLSALDNSFPRWKNRGLLSRASRWEKQMTQESFPSLAELEKYTDDILGFIEQATNMSR</sequence>
<evidence type="ECO:0000256" key="1">
    <source>
        <dbReference type="SAM" id="Phobius"/>
    </source>
</evidence>
<evidence type="ECO:0000313" key="3">
    <source>
        <dbReference type="Proteomes" id="UP000054279"/>
    </source>
</evidence>
<evidence type="ECO:0000313" key="2">
    <source>
        <dbReference type="EMBL" id="KIJ42460.1"/>
    </source>
</evidence>
<dbReference type="EMBL" id="KN837129">
    <property type="protein sequence ID" value="KIJ42460.1"/>
    <property type="molecule type" value="Genomic_DNA"/>
</dbReference>
<name>A0A0C9VV74_SPHS4</name>
<keyword evidence="1" id="KW-1133">Transmembrane helix</keyword>
<keyword evidence="1" id="KW-0812">Transmembrane</keyword>
<dbReference type="AlphaFoldDB" id="A0A0C9VV74"/>
<feature type="transmembrane region" description="Helical" evidence="1">
    <location>
        <begin position="12"/>
        <end position="32"/>
    </location>
</feature>
<dbReference type="HOGENOM" id="CLU_1455275_0_0_1"/>
<dbReference type="Proteomes" id="UP000054279">
    <property type="component" value="Unassembled WGS sequence"/>
</dbReference>
<gene>
    <name evidence="2" type="ORF">M422DRAFT_254240</name>
</gene>
<organism evidence="2 3">
    <name type="scientific">Sphaerobolus stellatus (strain SS14)</name>
    <dbReference type="NCBI Taxonomy" id="990650"/>
    <lineage>
        <taxon>Eukaryota</taxon>
        <taxon>Fungi</taxon>
        <taxon>Dikarya</taxon>
        <taxon>Basidiomycota</taxon>
        <taxon>Agaricomycotina</taxon>
        <taxon>Agaricomycetes</taxon>
        <taxon>Phallomycetidae</taxon>
        <taxon>Geastrales</taxon>
        <taxon>Sphaerobolaceae</taxon>
        <taxon>Sphaerobolus</taxon>
    </lineage>
</organism>
<keyword evidence="1" id="KW-0472">Membrane</keyword>
<keyword evidence="3" id="KW-1185">Reference proteome</keyword>
<reference evidence="2 3" key="1">
    <citation type="submission" date="2014-06" db="EMBL/GenBank/DDBJ databases">
        <title>Evolutionary Origins and Diversification of the Mycorrhizal Mutualists.</title>
        <authorList>
            <consortium name="DOE Joint Genome Institute"/>
            <consortium name="Mycorrhizal Genomics Consortium"/>
            <person name="Kohler A."/>
            <person name="Kuo A."/>
            <person name="Nagy L.G."/>
            <person name="Floudas D."/>
            <person name="Copeland A."/>
            <person name="Barry K.W."/>
            <person name="Cichocki N."/>
            <person name="Veneault-Fourrey C."/>
            <person name="LaButti K."/>
            <person name="Lindquist E.A."/>
            <person name="Lipzen A."/>
            <person name="Lundell T."/>
            <person name="Morin E."/>
            <person name="Murat C."/>
            <person name="Riley R."/>
            <person name="Ohm R."/>
            <person name="Sun H."/>
            <person name="Tunlid A."/>
            <person name="Henrissat B."/>
            <person name="Grigoriev I.V."/>
            <person name="Hibbett D.S."/>
            <person name="Martin F."/>
        </authorList>
    </citation>
    <scope>NUCLEOTIDE SEQUENCE [LARGE SCALE GENOMIC DNA]</scope>
    <source>
        <strain evidence="2 3">SS14</strain>
    </source>
</reference>
<protein>
    <submittedName>
        <fullName evidence="2">Unplaced genomic scaffold SPHSTscaffold_54, whole genome shotgun sequence</fullName>
    </submittedName>
</protein>